<evidence type="ECO:0000259" key="1">
    <source>
        <dbReference type="Pfam" id="PF16457"/>
    </source>
</evidence>
<dbReference type="Pfam" id="PF16457">
    <property type="entry name" value="PH_12"/>
    <property type="match status" value="1"/>
</dbReference>
<dbReference type="OMA" id="CYHTLIS"/>
<organism evidence="2 3">
    <name type="scientific">Huiozyma naganishii (strain ATCC MYA-139 / BCRC 22969 / CBS 8797 / KCTC 17520 / NBRC 10181 / NCYC 3082 / Yp74L-3)</name>
    <name type="common">Yeast</name>
    <name type="synonym">Kazachstania naganishii</name>
    <dbReference type="NCBI Taxonomy" id="1071383"/>
    <lineage>
        <taxon>Eukaryota</taxon>
        <taxon>Fungi</taxon>
        <taxon>Dikarya</taxon>
        <taxon>Ascomycota</taxon>
        <taxon>Saccharomycotina</taxon>
        <taxon>Saccharomycetes</taxon>
        <taxon>Saccharomycetales</taxon>
        <taxon>Saccharomycetaceae</taxon>
        <taxon>Huiozyma</taxon>
    </lineage>
</organism>
<name>J7S8P1_HUIN7</name>
<reference evidence="3" key="2">
    <citation type="submission" date="2012-08" db="EMBL/GenBank/DDBJ databases">
        <title>Genome sequence of Kazachstania naganishii.</title>
        <authorList>
            <person name="Gordon J.L."/>
            <person name="Armisen D."/>
            <person name="Proux-Wera E."/>
            <person name="OhEigeartaigh S.S."/>
            <person name="Byrne K.P."/>
            <person name="Wolfe K.H."/>
        </authorList>
    </citation>
    <scope>NUCLEOTIDE SEQUENCE [LARGE SCALE GENOMIC DNA]</scope>
    <source>
        <strain evidence="3">ATCC MYA-139 / BCRC 22969 / CBS 8797 / CCRC 22969 / KCTC 17520 / NBRC 10181 / NCYC 3082</strain>
    </source>
</reference>
<evidence type="ECO:0000313" key="3">
    <source>
        <dbReference type="Proteomes" id="UP000006310"/>
    </source>
</evidence>
<reference evidence="2 3" key="1">
    <citation type="journal article" date="2011" name="Proc. Natl. Acad. Sci. U.S.A.">
        <title>Evolutionary erosion of yeast sex chromosomes by mating-type switching accidents.</title>
        <authorList>
            <person name="Gordon J.L."/>
            <person name="Armisen D."/>
            <person name="Proux-Wera E."/>
            <person name="Oheigeartaigh S.S."/>
            <person name="Byrne K.P."/>
            <person name="Wolfe K.H."/>
        </authorList>
    </citation>
    <scope>NUCLEOTIDE SEQUENCE [LARGE SCALE GENOMIC DNA]</scope>
    <source>
        <strain evidence="3">ATCC MYA-139 / BCRC 22969 / CBS 8797 / CCRC 22969 / KCTC 17520 / NBRC 10181 / NCYC 3082</strain>
    </source>
</reference>
<keyword evidence="3" id="KW-1185">Reference proteome</keyword>
<dbReference type="eggNOG" id="ENOG502R0G6">
    <property type="taxonomic scope" value="Eukaryota"/>
</dbReference>
<proteinExistence type="predicted"/>
<dbReference type="Proteomes" id="UP000006310">
    <property type="component" value="Chromosome 8"/>
</dbReference>
<evidence type="ECO:0000313" key="2">
    <source>
        <dbReference type="EMBL" id="CCK71664.1"/>
    </source>
</evidence>
<dbReference type="EMBL" id="HE978321">
    <property type="protein sequence ID" value="CCK71664.1"/>
    <property type="molecule type" value="Genomic_DNA"/>
</dbReference>
<dbReference type="AlphaFoldDB" id="J7S8P1"/>
<accession>J7S8P1</accession>
<dbReference type="KEGG" id="kng:KNAG_0H02490"/>
<feature type="domain" description="PH" evidence="1">
    <location>
        <begin position="447"/>
        <end position="602"/>
    </location>
</feature>
<dbReference type="GeneID" id="34527396"/>
<dbReference type="HOGENOM" id="CLU_425916_0_0_1"/>
<dbReference type="RefSeq" id="XP_022465909.1">
    <property type="nucleotide sequence ID" value="XM_022609521.1"/>
</dbReference>
<dbReference type="OrthoDB" id="28413at2759"/>
<gene>
    <name evidence="2" type="primary">KNAG0H02490</name>
    <name evidence="2" type="ordered locus">KNAG_0H02490</name>
</gene>
<dbReference type="InterPro" id="IPR001849">
    <property type="entry name" value="PH_domain"/>
</dbReference>
<sequence length="677" mass="78441">MLTDDWMKLQEILDPDLVERPPSKTGNLGAKESDWCYQFLCENGRTLKPQTLWKNLEKFIYYCNSDILCGKVLGDEKFLNMLKSILTSSPWIDQLLVYIVIMDTLLGNPGKYKNGFLVLTRYYQDNKEFLDTLIQHLQTAPLDDDIVLVTLHCLALTLKSYIALKEYHPDEMALSISLLLLDLAKCDLSSIESLLLLQSKVKEVRDIIVSELVPLKLQLSTYLASKKLESFPPVQDLLRQVFADITPQNPDLKLRFEQSNGGLLAINKLSLLEASNVIVFLENPNSSFRKLYLEHLLFGEYPFPLLDILLKASIQIQKFFHEHENCWQEKPYLATFAMNNESLLYVLMNLELKFWVESAASTKDDIESLTSLIPVVLRKVDLEITEAMKTEPYESFFDIIFLFLKSIDYEAARKYQLEQLKEGYCSKWSKRFEYFDGFLHDQVKEYVKHQRLIQLQKGTWVYAEDPLDATIESPHVYFIIVSDNHTTLFAREFNQKLEEHPTVIANKISLSPSARSSLSSNTTMVTSPLTATIMIPLKTIAYFELEDLVEKRPPSFDPKLIRLPERNVFSKVSLLDKNRKNILTMYLDSKESKFMWFDGLQMISPAVQQRAISQETTQQIDNLIRLRRDLQFLNLHNISISENVDILDAVNADDDPDDEDYYDLDTLKNLTTDFYYD</sequence>
<protein>
    <recommendedName>
        <fullName evidence="1">PH domain-containing protein</fullName>
    </recommendedName>
</protein>